<dbReference type="InterPro" id="IPR021284">
    <property type="entry name" value="DUF2750"/>
</dbReference>
<evidence type="ECO:0000313" key="1">
    <source>
        <dbReference type="EMBL" id="ODA34487.1"/>
    </source>
</evidence>
<protein>
    <recommendedName>
        <fullName evidence="3">Phage-shock protein</fullName>
    </recommendedName>
</protein>
<dbReference type="Pfam" id="PF11042">
    <property type="entry name" value="DUF2750"/>
    <property type="match status" value="1"/>
</dbReference>
<name>A0A1C3EML5_9GAMM</name>
<dbReference type="EMBL" id="LYBM01000007">
    <property type="protein sequence ID" value="ODA34487.1"/>
    <property type="molecule type" value="Genomic_DNA"/>
</dbReference>
<proteinExistence type="predicted"/>
<accession>A0A1C3EML5</accession>
<dbReference type="RefSeq" id="WP_068900172.1">
    <property type="nucleotide sequence ID" value="NZ_JBHUIF010000015.1"/>
</dbReference>
<comment type="caution">
    <text evidence="1">The sequence shown here is derived from an EMBL/GenBank/DDBJ whole genome shotgun (WGS) entry which is preliminary data.</text>
</comment>
<reference evidence="1 2" key="1">
    <citation type="submission" date="2016-05" db="EMBL/GenBank/DDBJ databases">
        <title>Genomic Taxonomy of the Vibrionaceae.</title>
        <authorList>
            <person name="Gomez-Gil B."/>
            <person name="Enciso-Ibarra J."/>
        </authorList>
    </citation>
    <scope>NUCLEOTIDE SEQUENCE [LARGE SCALE GENOMIC DNA]</scope>
    <source>
        <strain evidence="1 2">CAIM 1920</strain>
    </source>
</reference>
<dbReference type="Proteomes" id="UP000094936">
    <property type="component" value="Unassembled WGS sequence"/>
</dbReference>
<gene>
    <name evidence="1" type="ORF">A8L45_05820</name>
</gene>
<evidence type="ECO:0000313" key="2">
    <source>
        <dbReference type="Proteomes" id="UP000094936"/>
    </source>
</evidence>
<organism evidence="1 2">
    <name type="scientific">Veronia pacifica</name>
    <dbReference type="NCBI Taxonomy" id="1080227"/>
    <lineage>
        <taxon>Bacteria</taxon>
        <taxon>Pseudomonadati</taxon>
        <taxon>Pseudomonadota</taxon>
        <taxon>Gammaproteobacteria</taxon>
        <taxon>Vibrionales</taxon>
        <taxon>Vibrionaceae</taxon>
        <taxon>Veronia</taxon>
    </lineage>
</organism>
<evidence type="ECO:0008006" key="3">
    <source>
        <dbReference type="Google" id="ProtNLM"/>
    </source>
</evidence>
<dbReference type="AlphaFoldDB" id="A0A1C3EML5"/>
<keyword evidence="2" id="KW-1185">Reference proteome</keyword>
<dbReference type="STRING" id="1080227.A8L45_05820"/>
<sequence>MAKQLSDNDIETIQAYDAEKRLDYLLKEVVSNREIWILIDDHGSVMLNTEDEDCVPVWPNKEFAEQWATGEWDDCRPESISLNKWHSRWTYGLENDELAIVVFPNPDSDGLVLYPEELDVSLKKKAGKQR</sequence>
<dbReference type="OrthoDB" id="2936081at2"/>